<name>A0A0K2VF24_LEPSM</name>
<proteinExistence type="predicted"/>
<dbReference type="AlphaFoldDB" id="A0A0K2VF24"/>
<evidence type="ECO:0000313" key="1">
    <source>
        <dbReference type="EMBL" id="CDW49138.1"/>
    </source>
</evidence>
<accession>A0A0K2VF24</accession>
<protein>
    <submittedName>
        <fullName evidence="1">Uncharacterized protein</fullName>
    </submittedName>
</protein>
<dbReference type="EMBL" id="HACA01031777">
    <property type="protein sequence ID" value="CDW49138.1"/>
    <property type="molecule type" value="Transcribed_RNA"/>
</dbReference>
<organism evidence="1">
    <name type="scientific">Lepeophtheirus salmonis</name>
    <name type="common">Salmon louse</name>
    <name type="synonym">Caligus salmonis</name>
    <dbReference type="NCBI Taxonomy" id="72036"/>
    <lineage>
        <taxon>Eukaryota</taxon>
        <taxon>Metazoa</taxon>
        <taxon>Ecdysozoa</taxon>
        <taxon>Arthropoda</taxon>
        <taxon>Crustacea</taxon>
        <taxon>Multicrustacea</taxon>
        <taxon>Hexanauplia</taxon>
        <taxon>Copepoda</taxon>
        <taxon>Siphonostomatoida</taxon>
        <taxon>Caligidae</taxon>
        <taxon>Lepeophtheirus</taxon>
    </lineage>
</organism>
<reference evidence="1" key="1">
    <citation type="submission" date="2014-05" db="EMBL/GenBank/DDBJ databases">
        <authorList>
            <person name="Chronopoulou M."/>
        </authorList>
    </citation>
    <scope>NUCLEOTIDE SEQUENCE</scope>
    <source>
        <tissue evidence="1">Whole organism</tissue>
    </source>
</reference>
<sequence length="43" mass="5082">MNFRHSSTSNEDILMAPRYRLSFCNIFQCCIPRMTKSLEGVHF</sequence>